<dbReference type="EMBL" id="GG663744">
    <property type="protein sequence ID" value="EEH54176.1"/>
    <property type="molecule type" value="Genomic_DNA"/>
</dbReference>
<accession>C1N1D7</accession>
<dbReference type="GeneID" id="9687237"/>
<dbReference type="eggNOG" id="ENOG502QTEM">
    <property type="taxonomic scope" value="Eukaryota"/>
</dbReference>
<keyword evidence="4" id="KW-1185">Reference proteome</keyword>
<dbReference type="AlphaFoldDB" id="C1N1D7"/>
<dbReference type="Proteomes" id="UP000001876">
    <property type="component" value="Unassembled WGS sequence"/>
</dbReference>
<feature type="region of interest" description="Disordered" evidence="1">
    <location>
        <begin position="1"/>
        <end position="61"/>
    </location>
</feature>
<evidence type="ECO:0000313" key="3">
    <source>
        <dbReference type="EMBL" id="EEH54176.1"/>
    </source>
</evidence>
<evidence type="ECO:0000256" key="1">
    <source>
        <dbReference type="SAM" id="MobiDB-lite"/>
    </source>
</evidence>
<name>C1N1D7_MICPC</name>
<dbReference type="InterPro" id="IPR032698">
    <property type="entry name" value="SirB1_N"/>
</dbReference>
<protein>
    <submittedName>
        <fullName evidence="3">Predicted protein</fullName>
    </submittedName>
</protein>
<proteinExistence type="predicted"/>
<dbReference type="OMA" id="VWVPSPC"/>
<dbReference type="PANTHER" id="PTHR31350:SF29">
    <property type="entry name" value="PROTEIN SIRB1 N-TERMINAL DOMAIN-CONTAINING PROTEIN"/>
    <property type="match status" value="1"/>
</dbReference>
<evidence type="ECO:0000259" key="2">
    <source>
        <dbReference type="Pfam" id="PF13369"/>
    </source>
</evidence>
<dbReference type="KEGG" id="mpp:MICPUCDRAFT_51363"/>
<evidence type="ECO:0000313" key="4">
    <source>
        <dbReference type="Proteomes" id="UP000001876"/>
    </source>
</evidence>
<dbReference type="PANTHER" id="PTHR31350">
    <property type="entry name" value="SI:DKEY-261L7.2"/>
    <property type="match status" value="1"/>
</dbReference>
<dbReference type="OrthoDB" id="611769at2759"/>
<dbReference type="Pfam" id="PF13369">
    <property type="entry name" value="Transglut_core2"/>
    <property type="match status" value="1"/>
</dbReference>
<gene>
    <name evidence="3" type="ORF">MICPUCDRAFT_51363</name>
</gene>
<organism evidence="4">
    <name type="scientific">Micromonas pusilla (strain CCMP1545)</name>
    <name type="common">Picoplanktonic green alga</name>
    <dbReference type="NCBI Taxonomy" id="564608"/>
    <lineage>
        <taxon>Eukaryota</taxon>
        <taxon>Viridiplantae</taxon>
        <taxon>Chlorophyta</taxon>
        <taxon>Mamiellophyceae</taxon>
        <taxon>Mamiellales</taxon>
        <taxon>Mamiellaceae</taxon>
        <taxon>Micromonas</taxon>
    </lineage>
</organism>
<sequence length="471" mass="50838">MAALAAPRAFATPSRVASRSAAPSRRTRSTRARAKAENVSPDDPKFLGRKGTRRDEITDEDADTTVARVAVKLDGAFGKPSAAKETWEPFQRAARAGLMDAYVAGGASAAAGSKRGDASAEEDAEEAEADVVHTSLCIAMEDDAFKSRTAVPLPIDAYVKRVDKLVNEFMQRDYESLVAAGTTTTRDVIDALEDYLYVQNQYRAPKGWREMYSPYRTYFHNVVAQKIGIPATLAAIYIGCVERLAERGVLTEGVDVCVRPKGARDSAAGVTAPSPPWGVIRESEERPSNAVVCTPLMSTRLQLSALKRAYWPWEWDDARDSGVLLAVEAAAYAAGNRMNTAAGVVGIIQPTGRPFGDLPMATLATERLLALDGGVGFEARDLGVLLFHDGRYGEALELLEGFEAWKRDGGADAAPIFVGDVVNLGGSDAVLAAELQVREDEALDRLMLILRKRVLEETIALDDDEKRSGTV</sequence>
<dbReference type="RefSeq" id="XP_003061546.1">
    <property type="nucleotide sequence ID" value="XM_003061500.1"/>
</dbReference>
<feature type="domain" description="Protein SirB1 N-terminal" evidence="2">
    <location>
        <begin position="157"/>
        <end position="244"/>
    </location>
</feature>
<feature type="compositionally biased region" description="Low complexity" evidence="1">
    <location>
        <begin position="1"/>
        <end position="24"/>
    </location>
</feature>
<reference evidence="3 4" key="1">
    <citation type="journal article" date="2009" name="Science">
        <title>Green evolution and dynamic adaptations revealed by genomes of the marine picoeukaryotes Micromonas.</title>
        <authorList>
            <person name="Worden A.Z."/>
            <person name="Lee J.H."/>
            <person name="Mock T."/>
            <person name="Rouze P."/>
            <person name="Simmons M.P."/>
            <person name="Aerts A.L."/>
            <person name="Allen A.E."/>
            <person name="Cuvelier M.L."/>
            <person name="Derelle E."/>
            <person name="Everett M.V."/>
            <person name="Foulon E."/>
            <person name="Grimwood J."/>
            <person name="Gundlach H."/>
            <person name="Henrissat B."/>
            <person name="Napoli C."/>
            <person name="McDonald S.M."/>
            <person name="Parker M.S."/>
            <person name="Rombauts S."/>
            <person name="Salamov A."/>
            <person name="Von Dassow P."/>
            <person name="Badger J.H."/>
            <person name="Coutinho P.M."/>
            <person name="Demir E."/>
            <person name="Dubchak I."/>
            <person name="Gentemann C."/>
            <person name="Eikrem W."/>
            <person name="Gready J.E."/>
            <person name="John U."/>
            <person name="Lanier W."/>
            <person name="Lindquist E.A."/>
            <person name="Lucas S."/>
            <person name="Mayer K.F."/>
            <person name="Moreau H."/>
            <person name="Not F."/>
            <person name="Otillar R."/>
            <person name="Panaud O."/>
            <person name="Pangilinan J."/>
            <person name="Paulsen I."/>
            <person name="Piegu B."/>
            <person name="Poliakov A."/>
            <person name="Robbens S."/>
            <person name="Schmutz J."/>
            <person name="Toulza E."/>
            <person name="Wyss T."/>
            <person name="Zelensky A."/>
            <person name="Zhou K."/>
            <person name="Armbrust E.V."/>
            <person name="Bhattacharya D."/>
            <person name="Goodenough U.W."/>
            <person name="Van de Peer Y."/>
            <person name="Grigoriev I.V."/>
        </authorList>
    </citation>
    <scope>NUCLEOTIDE SEQUENCE [LARGE SCALE GENOMIC DNA]</scope>
    <source>
        <strain evidence="3 4">CCMP1545</strain>
    </source>
</reference>